<dbReference type="Gene3D" id="3.40.50.300">
    <property type="entry name" value="P-loop containing nucleotide triphosphate hydrolases"/>
    <property type="match status" value="1"/>
</dbReference>
<dbReference type="InterPro" id="IPR013563">
    <property type="entry name" value="Oligopep_ABC_C"/>
</dbReference>
<evidence type="ECO:0000256" key="4">
    <source>
        <dbReference type="ARBA" id="ARBA00022475"/>
    </source>
</evidence>
<dbReference type="CDD" id="cd03257">
    <property type="entry name" value="ABC_NikE_OppD_transporters"/>
    <property type="match status" value="1"/>
</dbReference>
<evidence type="ECO:0000256" key="6">
    <source>
        <dbReference type="ARBA" id="ARBA00022741"/>
    </source>
</evidence>
<keyword evidence="8" id="KW-1278">Translocase</keyword>
<dbReference type="InterPro" id="IPR050388">
    <property type="entry name" value="ABC_Ni/Peptide_Import"/>
</dbReference>
<dbReference type="SMART" id="SM00382">
    <property type="entry name" value="AAA"/>
    <property type="match status" value="1"/>
</dbReference>
<sequence>MSSFALAVKHLSVDVATPSGVIRPVDDVSFSVRAGRTLALVGESGSGKSITCLSLLRVLPPSASVVAGEVVFEGMNLLGLPAEAMSRLRGSKIGTVLQDPHASLDPLFTVGDQVREIIDYQQAPGRAVSRQRSVDALRRVHIPAPEQRYASYPHQFSGGMRQRAAIAMAVACNPSLLIADEPTTALDVTIRLQVMRLLAELQAEHRMAMLFVTHDLHVVRSFCDDVAVMYAGRIVEQGPVEQVFAAPAHPYTAALIDAIPTLAKRRTRLTAIDGQPPSFTALPSGCRFAPRCPAAQPQCVAQYPSWQARPTAEGSGAACWRATEMLDGRLNIQ</sequence>
<dbReference type="SUPFAM" id="SSF52540">
    <property type="entry name" value="P-loop containing nucleoside triphosphate hydrolases"/>
    <property type="match status" value="1"/>
</dbReference>
<comment type="subcellular location">
    <subcellularLocation>
        <location evidence="1">Cell inner membrane</location>
        <topology evidence="1">Peripheral membrane protein</topology>
    </subcellularLocation>
</comment>
<keyword evidence="12" id="KW-1185">Reference proteome</keyword>
<comment type="similarity">
    <text evidence="2">Belongs to the ABC transporter superfamily.</text>
</comment>
<dbReference type="Proteomes" id="UP000805841">
    <property type="component" value="Unassembled WGS sequence"/>
</dbReference>
<evidence type="ECO:0000313" key="11">
    <source>
        <dbReference type="EMBL" id="MBD1599385.1"/>
    </source>
</evidence>
<accession>A0ABR7Z1M0</accession>
<protein>
    <submittedName>
        <fullName evidence="11">ABC transporter ATP-binding protein</fullName>
    </submittedName>
</protein>
<comment type="caution">
    <text evidence="11">The sequence shown here is derived from an EMBL/GenBank/DDBJ whole genome shotgun (WGS) entry which is preliminary data.</text>
</comment>
<evidence type="ECO:0000256" key="9">
    <source>
        <dbReference type="ARBA" id="ARBA00023136"/>
    </source>
</evidence>
<proteinExistence type="inferred from homology"/>
<evidence type="ECO:0000256" key="3">
    <source>
        <dbReference type="ARBA" id="ARBA00022448"/>
    </source>
</evidence>
<dbReference type="InterPro" id="IPR003439">
    <property type="entry name" value="ABC_transporter-like_ATP-bd"/>
</dbReference>
<dbReference type="InterPro" id="IPR017871">
    <property type="entry name" value="ABC_transporter-like_CS"/>
</dbReference>
<feature type="domain" description="ABC transporter" evidence="10">
    <location>
        <begin position="8"/>
        <end position="256"/>
    </location>
</feature>
<evidence type="ECO:0000256" key="2">
    <source>
        <dbReference type="ARBA" id="ARBA00005417"/>
    </source>
</evidence>
<organism evidence="11 12">
    <name type="scientific">Pseudomonas typographi</name>
    <dbReference type="NCBI Taxonomy" id="2715964"/>
    <lineage>
        <taxon>Bacteria</taxon>
        <taxon>Pseudomonadati</taxon>
        <taxon>Pseudomonadota</taxon>
        <taxon>Gammaproteobacteria</taxon>
        <taxon>Pseudomonadales</taxon>
        <taxon>Pseudomonadaceae</taxon>
        <taxon>Pseudomonas</taxon>
    </lineage>
</organism>
<evidence type="ECO:0000256" key="1">
    <source>
        <dbReference type="ARBA" id="ARBA00004417"/>
    </source>
</evidence>
<dbReference type="PANTHER" id="PTHR43297">
    <property type="entry name" value="OLIGOPEPTIDE TRANSPORT ATP-BINDING PROTEIN APPD"/>
    <property type="match status" value="1"/>
</dbReference>
<dbReference type="EMBL" id="JAAOCA010000013">
    <property type="protein sequence ID" value="MBD1599385.1"/>
    <property type="molecule type" value="Genomic_DNA"/>
</dbReference>
<dbReference type="InterPro" id="IPR027417">
    <property type="entry name" value="P-loop_NTPase"/>
</dbReference>
<evidence type="ECO:0000259" key="10">
    <source>
        <dbReference type="PROSITE" id="PS50893"/>
    </source>
</evidence>
<dbReference type="PANTHER" id="PTHR43297:SF14">
    <property type="entry name" value="ATPASE AAA-TYPE CORE DOMAIN-CONTAINING PROTEIN"/>
    <property type="match status" value="1"/>
</dbReference>
<dbReference type="Pfam" id="PF00005">
    <property type="entry name" value="ABC_tran"/>
    <property type="match status" value="1"/>
</dbReference>
<keyword evidence="7 11" id="KW-0067">ATP-binding</keyword>
<evidence type="ECO:0000256" key="5">
    <source>
        <dbReference type="ARBA" id="ARBA00022519"/>
    </source>
</evidence>
<gene>
    <name evidence="11" type="ORF">HAQ05_11805</name>
</gene>
<keyword evidence="4" id="KW-1003">Cell membrane</keyword>
<evidence type="ECO:0000256" key="8">
    <source>
        <dbReference type="ARBA" id="ARBA00022967"/>
    </source>
</evidence>
<dbReference type="NCBIfam" id="TIGR01727">
    <property type="entry name" value="oligo_HPY"/>
    <property type="match status" value="1"/>
</dbReference>
<reference evidence="11 12" key="1">
    <citation type="journal article" date="2020" name="Insects">
        <title>Bacteria Belonging to Pseudomonas typographi sp. nov. from the Bark Beetle Ips typographus Have Genomic Potential to Aid in the Host Ecology.</title>
        <authorList>
            <person name="Peral-Aranega E."/>
            <person name="Saati-Santamaria Z."/>
            <person name="Kolarik M."/>
            <person name="Rivas R."/>
            <person name="Garcia-Fraile P."/>
        </authorList>
    </citation>
    <scope>NUCLEOTIDE SEQUENCE [LARGE SCALE GENOMIC DNA]</scope>
    <source>
        <strain evidence="11 12">CA3A</strain>
    </source>
</reference>
<dbReference type="PROSITE" id="PS50893">
    <property type="entry name" value="ABC_TRANSPORTER_2"/>
    <property type="match status" value="1"/>
</dbReference>
<evidence type="ECO:0000256" key="7">
    <source>
        <dbReference type="ARBA" id="ARBA00022840"/>
    </source>
</evidence>
<name>A0ABR7Z1M0_9PSED</name>
<dbReference type="RefSeq" id="WP_190420705.1">
    <property type="nucleotide sequence ID" value="NZ_JAAOCA010000013.1"/>
</dbReference>
<keyword evidence="3" id="KW-0813">Transport</keyword>
<evidence type="ECO:0000313" key="12">
    <source>
        <dbReference type="Proteomes" id="UP000805841"/>
    </source>
</evidence>
<keyword evidence="5" id="KW-0997">Cell inner membrane</keyword>
<keyword evidence="9" id="KW-0472">Membrane</keyword>
<keyword evidence="6" id="KW-0547">Nucleotide-binding</keyword>
<dbReference type="Pfam" id="PF08352">
    <property type="entry name" value="oligo_HPY"/>
    <property type="match status" value="1"/>
</dbReference>
<dbReference type="GO" id="GO:0005524">
    <property type="term" value="F:ATP binding"/>
    <property type="evidence" value="ECO:0007669"/>
    <property type="project" value="UniProtKB-KW"/>
</dbReference>
<dbReference type="InterPro" id="IPR003593">
    <property type="entry name" value="AAA+_ATPase"/>
</dbReference>
<dbReference type="PROSITE" id="PS00211">
    <property type="entry name" value="ABC_TRANSPORTER_1"/>
    <property type="match status" value="1"/>
</dbReference>